<dbReference type="Proteomes" id="UP001295469">
    <property type="component" value="Chromosome C04"/>
</dbReference>
<organism evidence="1">
    <name type="scientific">Brassica napus</name>
    <name type="common">Rape</name>
    <dbReference type="NCBI Taxonomy" id="3708"/>
    <lineage>
        <taxon>Eukaryota</taxon>
        <taxon>Viridiplantae</taxon>
        <taxon>Streptophyta</taxon>
        <taxon>Embryophyta</taxon>
        <taxon>Tracheophyta</taxon>
        <taxon>Spermatophyta</taxon>
        <taxon>Magnoliopsida</taxon>
        <taxon>eudicotyledons</taxon>
        <taxon>Gunneridae</taxon>
        <taxon>Pentapetalae</taxon>
        <taxon>rosids</taxon>
        <taxon>malvids</taxon>
        <taxon>Brassicales</taxon>
        <taxon>Brassicaceae</taxon>
        <taxon>Brassiceae</taxon>
        <taxon>Brassica</taxon>
    </lineage>
</organism>
<proteinExistence type="predicted"/>
<dbReference type="AlphaFoldDB" id="A0A816K418"/>
<accession>A0A816K418</accession>
<evidence type="ECO:0000313" key="1">
    <source>
        <dbReference type="EMBL" id="CAF1863047.1"/>
    </source>
</evidence>
<sequence>MLHANEVKCSGFSEAYQLENGDLLKTSPYPRLVGSIDQLTCSTR</sequence>
<gene>
    <name evidence="1" type="ORF">DARMORV10_C04P56790.1</name>
</gene>
<name>A0A816K418_BRANA</name>
<dbReference type="EMBL" id="HG994368">
    <property type="protein sequence ID" value="CAF1863047.1"/>
    <property type="molecule type" value="Genomic_DNA"/>
</dbReference>
<protein>
    <submittedName>
        <fullName evidence="1">(rape) hypothetical protein</fullName>
    </submittedName>
</protein>
<reference evidence="1" key="1">
    <citation type="submission" date="2021-01" db="EMBL/GenBank/DDBJ databases">
        <authorList>
            <consortium name="Genoscope - CEA"/>
            <person name="William W."/>
        </authorList>
    </citation>
    <scope>NUCLEOTIDE SEQUENCE</scope>
</reference>